<dbReference type="PIRSF" id="PIRSF028757">
    <property type="entry name" value="LD-carboxypeptidase"/>
    <property type="match status" value="1"/>
</dbReference>
<dbReference type="GO" id="GO:0008236">
    <property type="term" value="F:serine-type peptidase activity"/>
    <property type="evidence" value="ECO:0007669"/>
    <property type="project" value="UniProtKB-KW"/>
</dbReference>
<accession>A0A6P1NWH7</accession>
<dbReference type="Pfam" id="PF02016">
    <property type="entry name" value="Peptidase_S66"/>
    <property type="match status" value="1"/>
</dbReference>
<keyword evidence="2 9" id="KW-0121">Carboxypeptidase</keyword>
<evidence type="ECO:0000256" key="5">
    <source>
        <dbReference type="ARBA" id="ARBA00022825"/>
    </source>
</evidence>
<feature type="active site" description="Nucleophile" evidence="6">
    <location>
        <position position="109"/>
    </location>
</feature>
<dbReference type="Proteomes" id="UP000464214">
    <property type="component" value="Chromosome"/>
</dbReference>
<dbReference type="KEGG" id="nib:GU926_00385"/>
<proteinExistence type="inferred from homology"/>
<keyword evidence="10" id="KW-1185">Reference proteome</keyword>
<evidence type="ECO:0000256" key="6">
    <source>
        <dbReference type="PIRSR" id="PIRSR028757-1"/>
    </source>
</evidence>
<dbReference type="Gene3D" id="3.50.30.60">
    <property type="entry name" value="LD-carboxypeptidase A C-terminal domain-like"/>
    <property type="match status" value="1"/>
</dbReference>
<keyword evidence="4" id="KW-0378">Hydrolase</keyword>
<dbReference type="PANTHER" id="PTHR30237:SF2">
    <property type="entry name" value="MUREIN TETRAPEPTIDE CARBOXYPEPTIDASE"/>
    <property type="match status" value="1"/>
</dbReference>
<feature type="domain" description="LD-carboxypeptidase N-terminal" evidence="7">
    <location>
        <begin position="13"/>
        <end position="129"/>
    </location>
</feature>
<sequence>MILPPFLKPHDKVGLISTSSFTEDRYIQEAVRILESWHLKPVLGKTIGARHGSMAGPDRLRKQDLQDMLDRDDIKAIFQTTGGYGIVRIIDQVDFSHFKYKPKWVVGYSDTTFLHNHLQGQLSTGSIHGTMAADLEAGYHATSWESLRKALFGEDLHYTIQPHPLNRLGTSSGMLVGGTVSILCNAKGTMSEVNSNGKILFLEEVGEKHFRLDSYLVSLKHAGKFDYVRGLIVGELVEMEDDDPPFGKTPEEIVMDAVKEYDFPVSFGFKAGHGEVNKALILGALVHLKVNDQGTTISFET</sequence>
<gene>
    <name evidence="9" type="ORF">GU926_00385</name>
</gene>
<dbReference type="EMBL" id="CP047897">
    <property type="protein sequence ID" value="QHL85981.1"/>
    <property type="molecule type" value="Genomic_DNA"/>
</dbReference>
<dbReference type="Pfam" id="PF17676">
    <property type="entry name" value="Peptidase_S66C"/>
    <property type="match status" value="1"/>
</dbReference>
<evidence type="ECO:0000313" key="9">
    <source>
        <dbReference type="EMBL" id="QHL85981.1"/>
    </source>
</evidence>
<dbReference type="InterPro" id="IPR029062">
    <property type="entry name" value="Class_I_gatase-like"/>
</dbReference>
<evidence type="ECO:0000313" key="10">
    <source>
        <dbReference type="Proteomes" id="UP000464214"/>
    </source>
</evidence>
<keyword evidence="3" id="KW-0645">Protease</keyword>
<evidence type="ECO:0000256" key="3">
    <source>
        <dbReference type="ARBA" id="ARBA00022670"/>
    </source>
</evidence>
<evidence type="ECO:0000259" key="8">
    <source>
        <dbReference type="Pfam" id="PF17676"/>
    </source>
</evidence>
<dbReference type="InterPro" id="IPR040449">
    <property type="entry name" value="Peptidase_S66_N"/>
</dbReference>
<dbReference type="InterPro" id="IPR027478">
    <property type="entry name" value="LdcA_N"/>
</dbReference>
<dbReference type="AlphaFoldDB" id="A0A6P1NWH7"/>
<feature type="domain" description="LD-carboxypeptidase C-terminal" evidence="8">
    <location>
        <begin position="172"/>
        <end position="288"/>
    </location>
</feature>
<dbReference type="SUPFAM" id="SSF52317">
    <property type="entry name" value="Class I glutamine amidotransferase-like"/>
    <property type="match status" value="1"/>
</dbReference>
<organism evidence="9 10">
    <name type="scientific">Nibribacter ruber</name>
    <dbReference type="NCBI Taxonomy" id="2698458"/>
    <lineage>
        <taxon>Bacteria</taxon>
        <taxon>Pseudomonadati</taxon>
        <taxon>Bacteroidota</taxon>
        <taxon>Cytophagia</taxon>
        <taxon>Cytophagales</taxon>
        <taxon>Hymenobacteraceae</taxon>
        <taxon>Nibribacter</taxon>
    </lineage>
</organism>
<evidence type="ECO:0000256" key="1">
    <source>
        <dbReference type="ARBA" id="ARBA00010233"/>
    </source>
</evidence>
<evidence type="ECO:0000256" key="4">
    <source>
        <dbReference type="ARBA" id="ARBA00022801"/>
    </source>
</evidence>
<comment type="similarity">
    <text evidence="1">Belongs to the peptidase S66 family.</text>
</comment>
<dbReference type="InterPro" id="IPR003507">
    <property type="entry name" value="S66_fam"/>
</dbReference>
<keyword evidence="5" id="KW-0720">Serine protease</keyword>
<dbReference type="CDD" id="cd07025">
    <property type="entry name" value="Peptidase_S66"/>
    <property type="match status" value="1"/>
</dbReference>
<protein>
    <submittedName>
        <fullName evidence="9">LD-carboxypeptidase</fullName>
    </submittedName>
</protein>
<feature type="active site" description="Charge relay system" evidence="6">
    <location>
        <position position="203"/>
    </location>
</feature>
<name>A0A6P1NWH7_9BACT</name>
<evidence type="ECO:0000256" key="2">
    <source>
        <dbReference type="ARBA" id="ARBA00022645"/>
    </source>
</evidence>
<dbReference type="SUPFAM" id="SSF141986">
    <property type="entry name" value="LD-carboxypeptidase A C-terminal domain-like"/>
    <property type="match status" value="1"/>
</dbReference>
<evidence type="ECO:0000259" key="7">
    <source>
        <dbReference type="Pfam" id="PF02016"/>
    </source>
</evidence>
<dbReference type="PANTHER" id="PTHR30237">
    <property type="entry name" value="MURAMOYLTETRAPEPTIDE CARBOXYPEPTIDASE"/>
    <property type="match status" value="1"/>
</dbReference>
<dbReference type="RefSeq" id="WP_160687941.1">
    <property type="nucleotide sequence ID" value="NZ_CP047897.1"/>
</dbReference>
<reference evidence="9 10" key="1">
    <citation type="submission" date="2020-01" db="EMBL/GenBank/DDBJ databases">
        <authorList>
            <person name="Kim M."/>
        </authorList>
    </citation>
    <scope>NUCLEOTIDE SEQUENCE [LARGE SCALE GENOMIC DNA]</scope>
    <source>
        <strain evidence="9 10">BT10</strain>
    </source>
</reference>
<feature type="active site" description="Charge relay system" evidence="6">
    <location>
        <position position="273"/>
    </location>
</feature>
<dbReference type="GO" id="GO:0004180">
    <property type="term" value="F:carboxypeptidase activity"/>
    <property type="evidence" value="ECO:0007669"/>
    <property type="project" value="UniProtKB-KW"/>
</dbReference>
<dbReference type="InterPro" id="IPR040921">
    <property type="entry name" value="Peptidase_S66C"/>
</dbReference>
<dbReference type="GO" id="GO:0006508">
    <property type="term" value="P:proteolysis"/>
    <property type="evidence" value="ECO:0007669"/>
    <property type="project" value="UniProtKB-KW"/>
</dbReference>
<dbReference type="InterPro" id="IPR027461">
    <property type="entry name" value="Carboxypeptidase_A_C_sf"/>
</dbReference>
<dbReference type="Gene3D" id="3.40.50.10740">
    <property type="entry name" value="Class I glutamine amidotransferase-like"/>
    <property type="match status" value="1"/>
</dbReference>